<evidence type="ECO:0000313" key="2">
    <source>
        <dbReference type="Proteomes" id="UP000017081"/>
    </source>
</evidence>
<proteinExistence type="predicted"/>
<name>U7VBL7_9FUSO</name>
<dbReference type="Proteomes" id="UP000017081">
    <property type="component" value="Unassembled WGS sequence"/>
</dbReference>
<sequence>MYKAGIDTMDIIVQDESIKELKELIELDKNSILKAINKVKTGKIKGLENPILVVQPSNFIDHTELCNYTDFKNTIKVLLTDVNLCQYSGVNRIDIAFDFKKELKDMEKMATFITFAIGKSKKHKDMDYLKLVDLKTAETKNIKLEISHNFEHVFYDRTDKQIQRGHKSKTRMEIRYKYTQEVGSLDLICNKYLKNTMKMYRDLYKQLPSVENELAKILLRL</sequence>
<comment type="caution">
    <text evidence="1">The sequence shown here is derived from an EMBL/GenBank/DDBJ whole genome shotgun (WGS) entry which is preliminary data.</text>
</comment>
<dbReference type="HOGENOM" id="CLU_1248793_0_0_0"/>
<dbReference type="EMBL" id="AXZF01000057">
    <property type="protein sequence ID" value="ERT68549.1"/>
    <property type="molecule type" value="Genomic_DNA"/>
</dbReference>
<dbReference type="AlphaFoldDB" id="U7VBL7"/>
<organism evidence="1 2">
    <name type="scientific">Cetobacterium somerae ATCC BAA-474</name>
    <dbReference type="NCBI Taxonomy" id="1319815"/>
    <lineage>
        <taxon>Bacteria</taxon>
        <taxon>Fusobacteriati</taxon>
        <taxon>Fusobacteriota</taxon>
        <taxon>Fusobacteriia</taxon>
        <taxon>Fusobacteriales</taxon>
        <taxon>Fusobacteriaceae</taxon>
        <taxon>Cetobacterium</taxon>
    </lineage>
</organism>
<dbReference type="STRING" id="1319815.HMPREF0202_01542"/>
<accession>U7VBL7</accession>
<gene>
    <name evidence="1" type="ORF">HMPREF0202_01542</name>
</gene>
<evidence type="ECO:0000313" key="1">
    <source>
        <dbReference type="EMBL" id="ERT68549.1"/>
    </source>
</evidence>
<keyword evidence="2" id="KW-1185">Reference proteome</keyword>
<reference evidence="1 2" key="1">
    <citation type="submission" date="2013-08" db="EMBL/GenBank/DDBJ databases">
        <authorList>
            <person name="Weinstock G."/>
            <person name="Sodergren E."/>
            <person name="Wylie T."/>
            <person name="Fulton L."/>
            <person name="Fulton R."/>
            <person name="Fronick C."/>
            <person name="O'Laughlin M."/>
            <person name="Godfrey J."/>
            <person name="Miner T."/>
            <person name="Herter B."/>
            <person name="Appelbaum E."/>
            <person name="Cordes M."/>
            <person name="Lek S."/>
            <person name="Wollam A."/>
            <person name="Pepin K.H."/>
            <person name="Palsikar V.B."/>
            <person name="Mitreva M."/>
            <person name="Wilson R.K."/>
        </authorList>
    </citation>
    <scope>NUCLEOTIDE SEQUENCE [LARGE SCALE GENOMIC DNA]</scope>
    <source>
        <strain evidence="1 2">ATCC BAA-474</strain>
    </source>
</reference>
<protein>
    <submittedName>
        <fullName evidence="1">Uncharacterized protein</fullName>
    </submittedName>
</protein>